<dbReference type="InterPro" id="IPR008979">
    <property type="entry name" value="Galactose-bd-like_sf"/>
</dbReference>
<keyword evidence="5 7" id="KW-0326">Glycosidase</keyword>
<dbReference type="Gene3D" id="2.60.120.260">
    <property type="entry name" value="Galactose-binding domain-like"/>
    <property type="match status" value="1"/>
</dbReference>
<evidence type="ECO:0000259" key="9">
    <source>
        <dbReference type="SMART" id="SM01038"/>
    </source>
</evidence>
<evidence type="ECO:0000256" key="8">
    <source>
        <dbReference type="SAM" id="SignalP"/>
    </source>
</evidence>
<dbReference type="InterPro" id="IPR036156">
    <property type="entry name" value="Beta-gal/glucu_dom_sf"/>
</dbReference>
<dbReference type="Gene3D" id="3.20.20.80">
    <property type="entry name" value="Glycosidases"/>
    <property type="match status" value="1"/>
</dbReference>
<dbReference type="Pfam" id="PF02836">
    <property type="entry name" value="Glyco_hydro_2_C"/>
    <property type="match status" value="1"/>
</dbReference>
<dbReference type="PROSITE" id="PS00608">
    <property type="entry name" value="GLYCOSYL_HYDROL_F2_2"/>
    <property type="match status" value="1"/>
</dbReference>
<evidence type="ECO:0000256" key="5">
    <source>
        <dbReference type="ARBA" id="ARBA00023295"/>
    </source>
</evidence>
<dbReference type="Gene3D" id="2.60.40.10">
    <property type="entry name" value="Immunoglobulins"/>
    <property type="match status" value="2"/>
</dbReference>
<evidence type="ECO:0000256" key="6">
    <source>
        <dbReference type="ARBA" id="ARBA00032230"/>
    </source>
</evidence>
<dbReference type="PANTHER" id="PTHR46323:SF2">
    <property type="entry name" value="BETA-GALACTOSIDASE"/>
    <property type="match status" value="1"/>
</dbReference>
<accession>A0ABV1RNB0</accession>
<dbReference type="InterPro" id="IPR017853">
    <property type="entry name" value="GH"/>
</dbReference>
<evidence type="ECO:0000256" key="4">
    <source>
        <dbReference type="ARBA" id="ARBA00022801"/>
    </source>
</evidence>
<gene>
    <name evidence="10" type="ORF">ABS311_21195</name>
</gene>
<comment type="caution">
    <text evidence="10">The sequence shown here is derived from an EMBL/GenBank/DDBJ whole genome shotgun (WGS) entry which is preliminary data.</text>
</comment>
<dbReference type="PRINTS" id="PR00132">
    <property type="entry name" value="GLHYDRLASE2"/>
</dbReference>
<dbReference type="InterPro" id="IPR013783">
    <property type="entry name" value="Ig-like_fold"/>
</dbReference>
<sequence length="1105" mass="125356">MKIKLTLVCLLGLNLTACAISSNSGNQTHTDSAQVTHKDWEAPEIISRNRLPTRAVPYSYASVDEARVMDRENSHLINLNGDWLFSYQPDDENIDQSFTRPDFDASGWKTLPVPSNIELHGYGIPYYTNTQLPFYSNGGSSPLPDTTPKISLANPVSKYIKSFEVPDNWQDKQVIIHFGGVSSAFYVWVNGHKVGYSQGSRLPAEFDVTPYVKAGENKLALQVMRWSDGSYLEGQDMWKISGIHREVLLLARPKVAIRDYFARPKLAADYQSAELQVRPFLTVSDNSKLKGWTVKSQLYLNDQAVFKQPHQINADLVMQAYPQREIIQFDLINLKVDKPKLWSAESPNLYTLVLSLYNDKGELVEAKSNKVGFRDVKIDEQTGELLVNGKSIKIIGANRHDHNAIRGKALTRADMENDVKLMKQFNFNSVRTAHYPNDPYFLELCDRYGLYVMDEANVESHLFGGQFSNSPAWVPAIMDRIMRMVERDKNHPSIISWSLGNESGMGPAHAAAAGWIKDYDSSRFVHYEGAQGQPEHPDFIQPPRGWYWVPEKMEALGRLTPMANPTDPSYVDVISRMYPSVDYLKGLSDSPYIKRPILMCEYEHAMGNSLGNLDEFWQLIWSRKNLIGGYIWDWMDQGLEHQTESGETYLAYGGDFGDTPNSKAFNQNGIVDSYGNPTPELHHAKYVFQPVHFNAVDLTQGKIKLTNRLFHTNLQQYQISWQLMADNQVIATSVLPALDLAPQQSKTLQLSLTKPAIEPGVRYWLRLSVQTTEDNLWSDAGYEVAKEKFELTDWYQKPIDISTKQAARLKVTEQAGRLIIEAKDFTIEFDKQNGYLTSVDSHFAADNSASGENKQAILVAPLKPNFWRAQTDNDKGAWKSHQTLAFWKTAADKLTLQNFVYRQNAQGVQVAISHALDQHIKVEHSYLINDQGEIKVSVNLQTDAELPPMKRFGMQTGIAQNFNQVTYYGRGPFENYSDRNSAAEIGIYQAETADMIYHYIVPQENGNRTDIDWWKLTHNNSQQSLVIDGKQPLSMSIWPWSQDNLDQADHTYDLVEQGYQTLNIDLIQSGVGGTDSWTALGAPLDKYQVKSGNYQYQFKLKLVNK</sequence>
<dbReference type="Pfam" id="PF16353">
    <property type="entry name" value="LacZ_4"/>
    <property type="match status" value="1"/>
</dbReference>
<evidence type="ECO:0000256" key="7">
    <source>
        <dbReference type="RuleBase" id="RU361154"/>
    </source>
</evidence>
<dbReference type="EC" id="3.2.1.23" evidence="3 7"/>
<protein>
    <recommendedName>
        <fullName evidence="3 7">Beta-galactosidase</fullName>
        <ecNumber evidence="3 7">3.2.1.23</ecNumber>
    </recommendedName>
    <alternativeName>
        <fullName evidence="6 7">Lactase</fullName>
    </alternativeName>
</protein>
<dbReference type="PROSITE" id="PS00719">
    <property type="entry name" value="GLYCOSYL_HYDROL_F2_1"/>
    <property type="match status" value="1"/>
</dbReference>
<keyword evidence="4 7" id="KW-0378">Hydrolase</keyword>
<comment type="similarity">
    <text evidence="2 7">Belongs to the glycosyl hydrolase 2 family.</text>
</comment>
<dbReference type="RefSeq" id="WP_143873360.1">
    <property type="nucleotide sequence ID" value="NZ_CP041661.1"/>
</dbReference>
<dbReference type="SUPFAM" id="SSF51445">
    <property type="entry name" value="(Trans)glycosidases"/>
    <property type="match status" value="1"/>
</dbReference>
<name>A0ABV1RNB0_9ALTE</name>
<dbReference type="Pfam" id="PF02929">
    <property type="entry name" value="Bgal_small_N"/>
    <property type="match status" value="1"/>
</dbReference>
<dbReference type="InterPro" id="IPR006102">
    <property type="entry name" value="Ig-like_GH2"/>
</dbReference>
<dbReference type="SUPFAM" id="SSF74650">
    <property type="entry name" value="Galactose mutarotase-like"/>
    <property type="match status" value="1"/>
</dbReference>
<dbReference type="GO" id="GO:0016787">
    <property type="term" value="F:hydrolase activity"/>
    <property type="evidence" value="ECO:0007669"/>
    <property type="project" value="UniProtKB-KW"/>
</dbReference>
<dbReference type="SUPFAM" id="SSF49303">
    <property type="entry name" value="beta-Galactosidase/glucuronidase domain"/>
    <property type="match status" value="2"/>
</dbReference>
<dbReference type="Pfam" id="PF02837">
    <property type="entry name" value="Glyco_hydro_2_N"/>
    <property type="match status" value="1"/>
</dbReference>
<evidence type="ECO:0000256" key="3">
    <source>
        <dbReference type="ARBA" id="ARBA00012756"/>
    </source>
</evidence>
<dbReference type="InterPro" id="IPR050347">
    <property type="entry name" value="Bact_Beta-galactosidase"/>
</dbReference>
<evidence type="ECO:0000256" key="1">
    <source>
        <dbReference type="ARBA" id="ARBA00001412"/>
    </source>
</evidence>
<organism evidence="10 11">
    <name type="scientific">Catenovulum sediminis</name>
    <dbReference type="NCBI Taxonomy" id="1740262"/>
    <lineage>
        <taxon>Bacteria</taxon>
        <taxon>Pseudomonadati</taxon>
        <taxon>Pseudomonadota</taxon>
        <taxon>Gammaproteobacteria</taxon>
        <taxon>Alteromonadales</taxon>
        <taxon>Alteromonadaceae</taxon>
        <taxon>Catenovulum</taxon>
    </lineage>
</organism>
<reference evidence="10 11" key="1">
    <citation type="submission" date="2024-06" db="EMBL/GenBank/DDBJ databases">
        <authorList>
            <person name="Chen R.Y."/>
        </authorList>
    </citation>
    <scope>NUCLEOTIDE SEQUENCE [LARGE SCALE GENOMIC DNA]</scope>
    <source>
        <strain evidence="10 11">D2</strain>
    </source>
</reference>
<dbReference type="PANTHER" id="PTHR46323">
    <property type="entry name" value="BETA-GALACTOSIDASE"/>
    <property type="match status" value="1"/>
</dbReference>
<evidence type="ECO:0000313" key="11">
    <source>
        <dbReference type="Proteomes" id="UP001467690"/>
    </source>
</evidence>
<evidence type="ECO:0000313" key="10">
    <source>
        <dbReference type="EMBL" id="MER2494399.1"/>
    </source>
</evidence>
<dbReference type="EMBL" id="JBELOE010000296">
    <property type="protein sequence ID" value="MER2494399.1"/>
    <property type="molecule type" value="Genomic_DNA"/>
</dbReference>
<dbReference type="InterPro" id="IPR006104">
    <property type="entry name" value="Glyco_hydro_2_N"/>
</dbReference>
<evidence type="ECO:0000256" key="2">
    <source>
        <dbReference type="ARBA" id="ARBA00007401"/>
    </source>
</evidence>
<keyword evidence="11" id="KW-1185">Reference proteome</keyword>
<keyword evidence="8" id="KW-0732">Signal</keyword>
<feature type="domain" description="Beta galactosidase small chain/" evidence="9">
    <location>
        <begin position="819"/>
        <end position="1101"/>
    </location>
</feature>
<dbReference type="InterPro" id="IPR004199">
    <property type="entry name" value="B-gal_small/dom_5"/>
</dbReference>
<feature type="chain" id="PRO_5045099573" description="Beta-galactosidase" evidence="8">
    <location>
        <begin position="20"/>
        <end position="1105"/>
    </location>
</feature>
<dbReference type="Gene3D" id="2.70.98.10">
    <property type="match status" value="1"/>
</dbReference>
<feature type="signal peptide" evidence="8">
    <location>
        <begin position="1"/>
        <end position="19"/>
    </location>
</feature>
<dbReference type="Proteomes" id="UP001467690">
    <property type="component" value="Unassembled WGS sequence"/>
</dbReference>
<dbReference type="SUPFAM" id="SSF49785">
    <property type="entry name" value="Galactose-binding domain-like"/>
    <property type="match status" value="1"/>
</dbReference>
<dbReference type="InterPro" id="IPR023232">
    <property type="entry name" value="Glyco_hydro_2_AS"/>
</dbReference>
<dbReference type="InterPro" id="IPR006101">
    <property type="entry name" value="Glyco_hydro_2"/>
</dbReference>
<dbReference type="Pfam" id="PF00703">
    <property type="entry name" value="Glyco_hydro_2"/>
    <property type="match status" value="1"/>
</dbReference>
<dbReference type="InterPro" id="IPR014718">
    <property type="entry name" value="GH-type_carb-bd"/>
</dbReference>
<dbReference type="InterPro" id="IPR006103">
    <property type="entry name" value="Glyco_hydro_2_cat"/>
</dbReference>
<proteinExistence type="inferred from homology"/>
<dbReference type="InterPro" id="IPR023230">
    <property type="entry name" value="Glyco_hydro_2_CS"/>
</dbReference>
<dbReference type="SMART" id="SM01038">
    <property type="entry name" value="Bgal_small_N"/>
    <property type="match status" value="1"/>
</dbReference>
<comment type="catalytic activity">
    <reaction evidence="1 7">
        <text>Hydrolysis of terminal non-reducing beta-D-galactose residues in beta-D-galactosides.</text>
        <dbReference type="EC" id="3.2.1.23"/>
    </reaction>
</comment>
<dbReference type="InterPro" id="IPR032312">
    <property type="entry name" value="LacZ_4"/>
</dbReference>
<dbReference type="InterPro" id="IPR011013">
    <property type="entry name" value="Gal_mutarotase_sf_dom"/>
</dbReference>